<dbReference type="InterPro" id="IPR002528">
    <property type="entry name" value="MATE_fam"/>
</dbReference>
<feature type="region of interest" description="Disordered" evidence="6">
    <location>
        <begin position="476"/>
        <end position="610"/>
    </location>
</feature>
<feature type="transmembrane region" description="Helical" evidence="7">
    <location>
        <begin position="333"/>
        <end position="354"/>
    </location>
</feature>
<feature type="compositionally biased region" description="Low complexity" evidence="6">
    <location>
        <begin position="495"/>
        <end position="508"/>
    </location>
</feature>
<comment type="similarity">
    <text evidence="2">Belongs to the multi antimicrobial extrusion (MATE) (TC 2.A.66.1) family.</text>
</comment>
<reference evidence="8" key="1">
    <citation type="submission" date="2022-10" db="EMBL/GenBank/DDBJ databases">
        <title>Novel sulphate-reducing endosymbionts in the free-living metamonad Anaeramoeba.</title>
        <authorList>
            <person name="Jerlstrom-Hultqvist J."/>
            <person name="Cepicka I."/>
            <person name="Gallot-Lavallee L."/>
            <person name="Salas-Leiva D."/>
            <person name="Curtis B.A."/>
            <person name="Zahonova K."/>
            <person name="Pipaliya S."/>
            <person name="Dacks J."/>
            <person name="Roger A.J."/>
        </authorList>
    </citation>
    <scope>NUCLEOTIDE SEQUENCE</scope>
    <source>
        <strain evidence="8">BMAN</strain>
    </source>
</reference>
<feature type="transmembrane region" description="Helical" evidence="7">
    <location>
        <begin position="30"/>
        <end position="51"/>
    </location>
</feature>
<comment type="caution">
    <text evidence="8">The sequence shown here is derived from an EMBL/GenBank/DDBJ whole genome shotgun (WGS) entry which is preliminary data.</text>
</comment>
<sequence length="610" mass="68175">MQSSSETDSEKTYLIQKKQPMVNKYKEIRALLSLTFPLILENLAVVLFQSVNLVSLGHLGEEELAGCSLGSILWAISTMFPLGFVHALDAFISQAHGAKNERLVGVYVYQSYFIMIILAIPIAFLWYFSGSVMTALKQDHVVANYARKYLIWQMPGLVPFLFLSVIQECFQNLQIVIAPLVINLIGFGVNIFLNFGFVYGVFHLPKLGFIGSPIATSISEFIMFVLMYIYLKVKKIDKEWKLEKSVFNPLNLGPFLKVGLPIVFTMLIEELIYELTLFLAGAMGTIQMGVHTVLVNIDYLLYSIGLGFSVGVSTRIGYFLGSGDPISARLSTRCSYFIGFIIGAINSSIVISLRKHLGYIFSSSKTIINQVSQLAYYSAVHAFIDANYTTFEGIMRGIGSNVPGFLITFFGFLTISTTLSFVFFFETNLEVKGLWISIIVGISSSAIAVIFLFLRRVNWKKQSDIAVLRATHEWSSSSESESESESETETDEFISKSSTSSSTFSSESSENEDETENQDQDQDQEHLKVSNQSETSSLSSSTFSSESSETEDENEDENENQNQKIQQIISENDFENDNQNNTIINIDIENVNEKSDNLIDLNSDSSDSFV</sequence>
<evidence type="ECO:0000256" key="3">
    <source>
        <dbReference type="ARBA" id="ARBA00022692"/>
    </source>
</evidence>
<dbReference type="EMBL" id="JAPDFW010000041">
    <property type="protein sequence ID" value="KAJ5079074.1"/>
    <property type="molecule type" value="Genomic_DNA"/>
</dbReference>
<keyword evidence="4 7" id="KW-1133">Transmembrane helix</keyword>
<evidence type="ECO:0000256" key="5">
    <source>
        <dbReference type="ARBA" id="ARBA00023136"/>
    </source>
</evidence>
<dbReference type="Proteomes" id="UP001149090">
    <property type="component" value="Unassembled WGS sequence"/>
</dbReference>
<dbReference type="CDD" id="cd13132">
    <property type="entry name" value="MATE_eukaryotic"/>
    <property type="match status" value="1"/>
</dbReference>
<organism evidence="8 9">
    <name type="scientific">Anaeramoeba ignava</name>
    <name type="common">Anaerobic marine amoeba</name>
    <dbReference type="NCBI Taxonomy" id="1746090"/>
    <lineage>
        <taxon>Eukaryota</taxon>
        <taxon>Metamonada</taxon>
        <taxon>Anaeramoebidae</taxon>
        <taxon>Anaeramoeba</taxon>
    </lineage>
</organism>
<keyword evidence="5 7" id="KW-0472">Membrane</keyword>
<evidence type="ECO:0000256" key="4">
    <source>
        <dbReference type="ARBA" id="ARBA00022989"/>
    </source>
</evidence>
<dbReference type="InterPro" id="IPR045069">
    <property type="entry name" value="MATE_euk"/>
</dbReference>
<feature type="transmembrane region" description="Helical" evidence="7">
    <location>
        <begin position="71"/>
        <end position="92"/>
    </location>
</feature>
<dbReference type="OMA" id="ACSISYW"/>
<protein>
    <submittedName>
        <fullName evidence="8">Mate family efflux transporter</fullName>
    </submittedName>
</protein>
<dbReference type="OrthoDB" id="2126698at2759"/>
<keyword evidence="3 7" id="KW-0812">Transmembrane</keyword>
<feature type="transmembrane region" description="Helical" evidence="7">
    <location>
        <begin position="403"/>
        <end position="425"/>
    </location>
</feature>
<keyword evidence="9" id="KW-1185">Reference proteome</keyword>
<dbReference type="NCBIfam" id="TIGR00797">
    <property type="entry name" value="matE"/>
    <property type="match status" value="1"/>
</dbReference>
<dbReference type="PANTHER" id="PTHR11206">
    <property type="entry name" value="MULTIDRUG RESISTANCE PROTEIN"/>
    <property type="match status" value="1"/>
</dbReference>
<feature type="transmembrane region" description="Helical" evidence="7">
    <location>
        <begin position="104"/>
        <end position="129"/>
    </location>
</feature>
<feature type="transmembrane region" description="Helical" evidence="7">
    <location>
        <begin position="431"/>
        <end position="454"/>
    </location>
</feature>
<evidence type="ECO:0000313" key="8">
    <source>
        <dbReference type="EMBL" id="KAJ5079074.1"/>
    </source>
</evidence>
<feature type="transmembrane region" description="Helical" evidence="7">
    <location>
        <begin position="149"/>
        <end position="166"/>
    </location>
</feature>
<feature type="compositionally biased region" description="Acidic residues" evidence="6">
    <location>
        <begin position="509"/>
        <end position="522"/>
    </location>
</feature>
<evidence type="ECO:0000313" key="9">
    <source>
        <dbReference type="Proteomes" id="UP001149090"/>
    </source>
</evidence>
<feature type="compositionally biased region" description="Acidic residues" evidence="6">
    <location>
        <begin position="548"/>
        <end position="559"/>
    </location>
</feature>
<name>A0A9Q0RGF3_ANAIG</name>
<feature type="transmembrane region" description="Helical" evidence="7">
    <location>
        <begin position="300"/>
        <end position="321"/>
    </location>
</feature>
<dbReference type="GO" id="GO:0042910">
    <property type="term" value="F:xenobiotic transmembrane transporter activity"/>
    <property type="evidence" value="ECO:0007669"/>
    <property type="project" value="InterPro"/>
</dbReference>
<feature type="transmembrane region" description="Helical" evidence="7">
    <location>
        <begin position="208"/>
        <end position="231"/>
    </location>
</feature>
<dbReference type="AlphaFoldDB" id="A0A9Q0RGF3"/>
<feature type="transmembrane region" description="Helical" evidence="7">
    <location>
        <begin position="178"/>
        <end position="202"/>
    </location>
</feature>
<feature type="compositionally biased region" description="Low complexity" evidence="6">
    <location>
        <begin position="530"/>
        <end position="547"/>
    </location>
</feature>
<dbReference type="GO" id="GO:0015297">
    <property type="term" value="F:antiporter activity"/>
    <property type="evidence" value="ECO:0007669"/>
    <property type="project" value="InterPro"/>
</dbReference>
<feature type="compositionally biased region" description="Low complexity" evidence="6">
    <location>
        <begin position="598"/>
        <end position="610"/>
    </location>
</feature>
<comment type="subcellular location">
    <subcellularLocation>
        <location evidence="1">Membrane</location>
        <topology evidence="1">Multi-pass membrane protein</topology>
    </subcellularLocation>
</comment>
<accession>A0A9Q0RGF3</accession>
<gene>
    <name evidence="8" type="ORF">M0811_14644</name>
</gene>
<evidence type="ECO:0000256" key="1">
    <source>
        <dbReference type="ARBA" id="ARBA00004141"/>
    </source>
</evidence>
<dbReference type="GO" id="GO:1990961">
    <property type="term" value="P:xenobiotic detoxification by transmembrane export across the plasma membrane"/>
    <property type="evidence" value="ECO:0007669"/>
    <property type="project" value="InterPro"/>
</dbReference>
<dbReference type="GO" id="GO:0016020">
    <property type="term" value="C:membrane"/>
    <property type="evidence" value="ECO:0007669"/>
    <property type="project" value="UniProtKB-SubCell"/>
</dbReference>
<evidence type="ECO:0000256" key="2">
    <source>
        <dbReference type="ARBA" id="ARBA00010199"/>
    </source>
</evidence>
<proteinExistence type="inferred from homology"/>
<dbReference type="Pfam" id="PF01554">
    <property type="entry name" value="MatE"/>
    <property type="match status" value="2"/>
</dbReference>
<evidence type="ECO:0000256" key="6">
    <source>
        <dbReference type="SAM" id="MobiDB-lite"/>
    </source>
</evidence>
<feature type="transmembrane region" description="Helical" evidence="7">
    <location>
        <begin position="271"/>
        <end position="294"/>
    </location>
</feature>
<evidence type="ECO:0000256" key="7">
    <source>
        <dbReference type="SAM" id="Phobius"/>
    </source>
</evidence>
<feature type="compositionally biased region" description="Low complexity" evidence="6">
    <location>
        <begin position="560"/>
        <end position="589"/>
    </location>
</feature>
<feature type="compositionally biased region" description="Acidic residues" evidence="6">
    <location>
        <begin position="480"/>
        <end position="492"/>
    </location>
</feature>